<dbReference type="Pfam" id="PF04390">
    <property type="entry name" value="LptE"/>
    <property type="match status" value="1"/>
</dbReference>
<dbReference type="Gene3D" id="3.30.160.150">
    <property type="entry name" value="Lipoprotein like domain"/>
    <property type="match status" value="1"/>
</dbReference>
<dbReference type="OrthoDB" id="8480109at2"/>
<gene>
    <name evidence="1" type="ORF">DFP90_103150</name>
</gene>
<accession>A0A3D9HPE1</accession>
<dbReference type="GO" id="GO:0043165">
    <property type="term" value="P:Gram-negative-bacterium-type cell outer membrane assembly"/>
    <property type="evidence" value="ECO:0007669"/>
    <property type="project" value="InterPro"/>
</dbReference>
<protein>
    <submittedName>
        <fullName evidence="1">LPS-assembly lipoprotein</fullName>
    </submittedName>
</protein>
<name>A0A3D9HPE1_9PROT</name>
<dbReference type="RefSeq" id="WP_115936249.1">
    <property type="nucleotide sequence ID" value="NZ_QRDW01000003.1"/>
</dbReference>
<dbReference type="InterPro" id="IPR007485">
    <property type="entry name" value="LPS_assembly_LptE"/>
</dbReference>
<proteinExistence type="predicted"/>
<dbReference type="GO" id="GO:0019867">
    <property type="term" value="C:outer membrane"/>
    <property type="evidence" value="ECO:0007669"/>
    <property type="project" value="InterPro"/>
</dbReference>
<sequence length="170" mass="18850">MLWHKLKTGLFALILVSLAGCGFKPLYGNGGGNDTDSRLLLQQVQIELIADKEGQILHNHLLDRFNPRGRPQKPNYFLSSELTISTASLGVTRDDNTTRQKLTVTSRFSLRNKQGESIEFSVSRVSGYSETQSEYATLVAKEDAVHRSLREIAKDARARVAAFLKSGELG</sequence>
<keyword evidence="1" id="KW-0449">Lipoprotein</keyword>
<dbReference type="EMBL" id="QRDW01000003">
    <property type="protein sequence ID" value="RED51350.1"/>
    <property type="molecule type" value="Genomic_DNA"/>
</dbReference>
<evidence type="ECO:0000313" key="2">
    <source>
        <dbReference type="Proteomes" id="UP000256845"/>
    </source>
</evidence>
<reference evidence="1 2" key="1">
    <citation type="submission" date="2018-07" db="EMBL/GenBank/DDBJ databases">
        <title>Genomic Encyclopedia of Type Strains, Phase III (KMG-III): the genomes of soil and plant-associated and newly described type strains.</title>
        <authorList>
            <person name="Whitman W."/>
        </authorList>
    </citation>
    <scope>NUCLEOTIDE SEQUENCE [LARGE SCALE GENOMIC DNA]</scope>
    <source>
        <strain evidence="1 2">CECT 8488</strain>
    </source>
</reference>
<dbReference type="PROSITE" id="PS51257">
    <property type="entry name" value="PROKAR_LIPOPROTEIN"/>
    <property type="match status" value="1"/>
</dbReference>
<comment type="caution">
    <text evidence="1">The sequence shown here is derived from an EMBL/GenBank/DDBJ whole genome shotgun (WGS) entry which is preliminary data.</text>
</comment>
<dbReference type="AlphaFoldDB" id="A0A3D9HPE1"/>
<keyword evidence="2" id="KW-1185">Reference proteome</keyword>
<evidence type="ECO:0000313" key="1">
    <source>
        <dbReference type="EMBL" id="RED51350.1"/>
    </source>
</evidence>
<dbReference type="Proteomes" id="UP000256845">
    <property type="component" value="Unassembled WGS sequence"/>
</dbReference>
<organism evidence="1 2">
    <name type="scientific">Aestuariispira insulae</name>
    <dbReference type="NCBI Taxonomy" id="1461337"/>
    <lineage>
        <taxon>Bacteria</taxon>
        <taxon>Pseudomonadati</taxon>
        <taxon>Pseudomonadota</taxon>
        <taxon>Alphaproteobacteria</taxon>
        <taxon>Rhodospirillales</taxon>
        <taxon>Kiloniellaceae</taxon>
        <taxon>Aestuariispira</taxon>
    </lineage>
</organism>